<dbReference type="Proteomes" id="UP000705994">
    <property type="component" value="Unassembled WGS sequence"/>
</dbReference>
<protein>
    <submittedName>
        <fullName evidence="3">4'-phosphopantetheinyl transferase superfamily protein</fullName>
    </submittedName>
</protein>
<keyword evidence="1 3" id="KW-0808">Transferase</keyword>
<dbReference type="Gene3D" id="3.90.470.20">
    <property type="entry name" value="4'-phosphopantetheinyl transferase domain"/>
    <property type="match status" value="2"/>
</dbReference>
<dbReference type="RefSeq" id="WP_010016028.1">
    <property type="nucleotide sequence ID" value="NZ_JAHBFP010000013.1"/>
</dbReference>
<dbReference type="InterPro" id="IPR037143">
    <property type="entry name" value="4-PPantetheinyl_Trfase_dom_sf"/>
</dbReference>
<dbReference type="Pfam" id="PF01648">
    <property type="entry name" value="ACPS"/>
    <property type="match status" value="1"/>
</dbReference>
<proteinExistence type="predicted"/>
<reference evidence="3 4" key="1">
    <citation type="submission" date="2021-05" db="EMBL/GenBank/DDBJ databases">
        <title>Pangenome of Leuconostoc gelidum warrants species status for Leuconostoc gelidum subsp. gasicomitatum.</title>
        <authorList>
            <person name="Johansson P."/>
            <person name="Sade E."/>
            <person name="Hultman J."/>
            <person name="Auvinen P."/>
            <person name="Bjorkroth J."/>
        </authorList>
    </citation>
    <scope>NUCLEOTIDE SEQUENCE [LARGE SCALE GENOMIC DNA]</scope>
    <source>
        <strain evidence="3 4">AMKR21</strain>
    </source>
</reference>
<evidence type="ECO:0000313" key="3">
    <source>
        <dbReference type="EMBL" id="MBZ5999137.1"/>
    </source>
</evidence>
<evidence type="ECO:0000259" key="2">
    <source>
        <dbReference type="Pfam" id="PF01648"/>
    </source>
</evidence>
<feature type="domain" description="4'-phosphopantetheinyl transferase" evidence="2">
    <location>
        <begin position="71"/>
        <end position="166"/>
    </location>
</feature>
<evidence type="ECO:0000313" key="4">
    <source>
        <dbReference type="Proteomes" id="UP000705994"/>
    </source>
</evidence>
<accession>A0ABS7V185</accession>
<dbReference type="GO" id="GO:0016740">
    <property type="term" value="F:transferase activity"/>
    <property type="evidence" value="ECO:0007669"/>
    <property type="project" value="UniProtKB-KW"/>
</dbReference>
<organism evidence="3 4">
    <name type="scientific">Leuconostoc gelidum subsp. gelidum</name>
    <dbReference type="NCBI Taxonomy" id="1607839"/>
    <lineage>
        <taxon>Bacteria</taxon>
        <taxon>Bacillati</taxon>
        <taxon>Bacillota</taxon>
        <taxon>Bacilli</taxon>
        <taxon>Lactobacillales</taxon>
        <taxon>Lactobacillaceae</taxon>
        <taxon>Leuconostoc</taxon>
        <taxon>Leuconostoc gelidum group</taxon>
    </lineage>
</organism>
<dbReference type="InterPro" id="IPR008278">
    <property type="entry name" value="4-PPantetheinyl_Trfase_dom"/>
</dbReference>
<keyword evidence="4" id="KW-1185">Reference proteome</keyword>
<evidence type="ECO:0000256" key="1">
    <source>
        <dbReference type="ARBA" id="ARBA00022679"/>
    </source>
</evidence>
<dbReference type="EMBL" id="JAHBFX010000001">
    <property type="protein sequence ID" value="MBZ5999137.1"/>
    <property type="molecule type" value="Genomic_DNA"/>
</dbReference>
<dbReference type="SUPFAM" id="SSF56214">
    <property type="entry name" value="4'-phosphopantetheinyl transferase"/>
    <property type="match status" value="1"/>
</dbReference>
<dbReference type="GeneID" id="61036911"/>
<sequence length="177" mass="20794">MIHLMIEDINENSERLILNEISLIYPDLHDIKFFKDRFNKPHIFANGKEKIWCSISHKEILKLIVLSDSVIGIDVESKIIKSELSYLFHNAEQMLMNNHESISLTLMWTLKEAAAKSIGLGLTFGINSVYIYLIDKKCVEFISTKTGFQYMGRYYIFKVKKYIISIIYNVERINYER</sequence>
<gene>
    <name evidence="3" type="ORF">KIJ07_01655</name>
</gene>
<comment type="caution">
    <text evidence="3">The sequence shown here is derived from an EMBL/GenBank/DDBJ whole genome shotgun (WGS) entry which is preliminary data.</text>
</comment>
<name>A0ABS7V185_LEUGE</name>